<dbReference type="EMBL" id="JADEVV010000009">
    <property type="protein sequence ID" value="MBE9253171.1"/>
    <property type="molecule type" value="Genomic_DNA"/>
</dbReference>
<keyword evidence="6 8" id="KW-0472">Membrane</keyword>
<dbReference type="Proteomes" id="UP000658720">
    <property type="component" value="Unassembled WGS sequence"/>
</dbReference>
<evidence type="ECO:0000313" key="11">
    <source>
        <dbReference type="Proteomes" id="UP000658720"/>
    </source>
</evidence>
<accession>A0ABR9VP90</accession>
<keyword evidence="11" id="KW-1185">Reference proteome</keyword>
<proteinExistence type="inferred from homology"/>
<sequence length="230" mass="25630">MISPMGSSARSFRQNPRNSATIIVSPMQTTAISSDLNSAYTSGEAHTHHGHPDLRMFGVVLFLVAESAIFLGLFTAYLIYRSVMPAWPPEGTPELELLLPGVNSIILISSSFVMHKGQAAIRNNDNAGLQKWFGLTAIMGIIFLAGQMYEYFHLEMGLTTNLFASCFYVLTGFHGLHVTFGLLLILSVLWRSRQPGHYSSKSHFGVEAAELYWHFVDVVWIVLFILVYLL</sequence>
<evidence type="ECO:0000313" key="10">
    <source>
        <dbReference type="EMBL" id="MBE9253171.1"/>
    </source>
</evidence>
<dbReference type="PANTHER" id="PTHR11403">
    <property type="entry name" value="CYTOCHROME C OXIDASE SUBUNIT III"/>
    <property type="match status" value="1"/>
</dbReference>
<dbReference type="SUPFAM" id="SSF81452">
    <property type="entry name" value="Cytochrome c oxidase subunit III-like"/>
    <property type="match status" value="1"/>
</dbReference>
<feature type="transmembrane region" description="Helical" evidence="8">
    <location>
        <begin position="129"/>
        <end position="149"/>
    </location>
</feature>
<reference evidence="10 11" key="1">
    <citation type="submission" date="2020-10" db="EMBL/GenBank/DDBJ databases">
        <authorList>
            <person name="Castelo-Branco R."/>
            <person name="Eusebio N."/>
            <person name="Adriana R."/>
            <person name="Vieira A."/>
            <person name="Brugerolle De Fraissinette N."/>
            <person name="Rezende De Castro R."/>
            <person name="Schneider M.P."/>
            <person name="Vasconcelos V."/>
            <person name="Leao P.N."/>
        </authorList>
    </citation>
    <scope>NUCLEOTIDE SEQUENCE [LARGE SCALE GENOMIC DNA]</scope>
    <source>
        <strain evidence="10 11">LEGE 00031</strain>
    </source>
</reference>
<evidence type="ECO:0000259" key="9">
    <source>
        <dbReference type="PROSITE" id="PS50253"/>
    </source>
</evidence>
<feature type="transmembrane region" description="Helical" evidence="8">
    <location>
        <begin position="97"/>
        <end position="117"/>
    </location>
</feature>
<evidence type="ECO:0000256" key="2">
    <source>
        <dbReference type="ARBA" id="ARBA00010581"/>
    </source>
</evidence>
<feature type="transmembrane region" description="Helical" evidence="8">
    <location>
        <begin position="161"/>
        <end position="190"/>
    </location>
</feature>
<dbReference type="InterPro" id="IPR035973">
    <property type="entry name" value="Cyt_c_oxidase_su3-like_sf"/>
</dbReference>
<evidence type="ECO:0000256" key="6">
    <source>
        <dbReference type="ARBA" id="ARBA00023136"/>
    </source>
</evidence>
<keyword evidence="3" id="KW-1003">Cell membrane</keyword>
<evidence type="ECO:0000256" key="7">
    <source>
        <dbReference type="RuleBase" id="RU003376"/>
    </source>
</evidence>
<dbReference type="CDD" id="cd00386">
    <property type="entry name" value="Heme_Cu_Oxidase_III_like"/>
    <property type="match status" value="1"/>
</dbReference>
<feature type="transmembrane region" description="Helical" evidence="8">
    <location>
        <begin position="56"/>
        <end position="77"/>
    </location>
</feature>
<dbReference type="Pfam" id="PF00510">
    <property type="entry name" value="COX3"/>
    <property type="match status" value="1"/>
</dbReference>
<dbReference type="RefSeq" id="WP_190599791.1">
    <property type="nucleotide sequence ID" value="NZ_JADEVV010000009.1"/>
</dbReference>
<feature type="transmembrane region" description="Helical" evidence="8">
    <location>
        <begin position="211"/>
        <end position="229"/>
    </location>
</feature>
<evidence type="ECO:0000256" key="3">
    <source>
        <dbReference type="ARBA" id="ARBA00022475"/>
    </source>
</evidence>
<gene>
    <name evidence="10" type="primary">ctaE</name>
    <name evidence="10" type="ORF">IQ217_04700</name>
</gene>
<name>A0ABR9VP90_9SYNC</name>
<comment type="caution">
    <text evidence="10">The sequence shown here is derived from an EMBL/GenBank/DDBJ whole genome shotgun (WGS) entry which is preliminary data.</text>
</comment>
<feature type="domain" description="Heme-copper oxidase subunit III family profile" evidence="9">
    <location>
        <begin position="57"/>
        <end position="230"/>
    </location>
</feature>
<evidence type="ECO:0000256" key="4">
    <source>
        <dbReference type="ARBA" id="ARBA00022692"/>
    </source>
</evidence>
<dbReference type="PANTHER" id="PTHR11403:SF2">
    <property type="entry name" value="CYTOCHROME BO(3) UBIQUINOL OXIDASE SUBUNIT 3"/>
    <property type="match status" value="1"/>
</dbReference>
<keyword evidence="4 7" id="KW-0812">Transmembrane</keyword>
<dbReference type="InterPro" id="IPR013833">
    <property type="entry name" value="Cyt_c_oxidase_su3_a-hlx"/>
</dbReference>
<dbReference type="PROSITE" id="PS50253">
    <property type="entry name" value="COX3"/>
    <property type="match status" value="1"/>
</dbReference>
<dbReference type="InterPro" id="IPR024791">
    <property type="entry name" value="Cyt_c/ubiquinol_Oxase_su3"/>
</dbReference>
<evidence type="ECO:0000256" key="5">
    <source>
        <dbReference type="ARBA" id="ARBA00022989"/>
    </source>
</evidence>
<organism evidence="10 11">
    <name type="scientific">Synechocystis salina LEGE 00031</name>
    <dbReference type="NCBI Taxonomy" id="1828736"/>
    <lineage>
        <taxon>Bacteria</taxon>
        <taxon>Bacillati</taxon>
        <taxon>Cyanobacteriota</taxon>
        <taxon>Cyanophyceae</taxon>
        <taxon>Synechococcales</taxon>
        <taxon>Merismopediaceae</taxon>
        <taxon>Synechocystis</taxon>
    </lineage>
</organism>
<dbReference type="InterPro" id="IPR000298">
    <property type="entry name" value="Cyt_c_oxidase-like_su3"/>
</dbReference>
<comment type="subcellular location">
    <subcellularLocation>
        <location evidence="1 7">Cell membrane</location>
        <topology evidence="1 7">Multi-pass membrane protein</topology>
    </subcellularLocation>
</comment>
<dbReference type="Gene3D" id="1.20.120.80">
    <property type="entry name" value="Cytochrome c oxidase, subunit III, four-helix bundle"/>
    <property type="match status" value="1"/>
</dbReference>
<comment type="similarity">
    <text evidence="2 7">Belongs to the cytochrome c oxidase subunit 3 family.</text>
</comment>
<protein>
    <submittedName>
        <fullName evidence="10">Cytochrome c oxidase subunit CtaE</fullName>
    </submittedName>
</protein>
<evidence type="ECO:0000256" key="1">
    <source>
        <dbReference type="ARBA" id="ARBA00004651"/>
    </source>
</evidence>
<keyword evidence="5 8" id="KW-1133">Transmembrane helix</keyword>
<evidence type="ECO:0000256" key="8">
    <source>
        <dbReference type="SAM" id="Phobius"/>
    </source>
</evidence>